<keyword evidence="2" id="KW-0378">Hydrolase</keyword>
<evidence type="ECO:0000256" key="1">
    <source>
        <dbReference type="SAM" id="Coils"/>
    </source>
</evidence>
<proteinExistence type="predicted"/>
<keyword evidence="1" id="KW-0175">Coiled coil</keyword>
<dbReference type="InterPro" id="IPR007404">
    <property type="entry name" value="YdjM-like"/>
</dbReference>
<sequence>MTAGTHLAGAALTASFFRGFGVEVGLLEGLALAWGSVMPDVDTTTSGPGKFLRPLSSFLERRFGHRTLTHSLPFTLLLALLLYPLWRASPSAYWAFLAGYLSHLLLDTLNVNGVPLLWPWRVQFWFFAAREWRIRYASPQEATLALALALAAFALWPVSGQGFASAFRHLVGTPEVAVLDYLDWRDRREVWAEVRGFNRETQEPVEGRFLVVEALGREGVLVEDELGRTLAVSRNGQVVAYRVRMHRGRPQVLREWRVDLAGRLLGDLLQALPKGARRVWITGEAVPATEPPPLVPPVGTYPRVEASASPPRLALHAARPEDLAPLAGLYLKAGSAVVRAAFAPGEEASLLLPDLPALPRVHPVVIPDLPSLSGLLVRPGDRVEEGEPLARYVDEAPLEELAERAEARREEASRLEADLARLEERFRLEREALEGELARAREARDRLRYLAAQGAEPRLKLLEAEARVEELLARRKRLVLDYTGERARLEERLREARLEASRLERRRDREAERQLVRAPVAGRVAEVKVRDLTPKGVTVEVVLVGD</sequence>
<gene>
    <name evidence="2" type="ORF">E0489_12045</name>
</gene>
<dbReference type="PANTHER" id="PTHR35531:SF1">
    <property type="entry name" value="INNER MEMBRANE PROTEIN YBCI-RELATED"/>
    <property type="match status" value="1"/>
</dbReference>
<feature type="coiled-coil region" evidence="1">
    <location>
        <begin position="398"/>
        <end position="513"/>
    </location>
</feature>
<evidence type="ECO:0000313" key="3">
    <source>
        <dbReference type="Proteomes" id="UP000297244"/>
    </source>
</evidence>
<reference evidence="2 3" key="1">
    <citation type="submission" date="2019-03" db="EMBL/GenBank/DDBJ databases">
        <title>Thermus tengchongensis species for the arsenic transformation mechanism.</title>
        <authorList>
            <person name="Yuan G.C."/>
        </authorList>
    </citation>
    <scope>NUCLEOTIDE SEQUENCE [LARGE SCALE GENOMIC DNA]</scope>
    <source>
        <strain evidence="2 3">15Y</strain>
    </source>
</reference>
<dbReference type="Pfam" id="PF04307">
    <property type="entry name" value="YdjM"/>
    <property type="match status" value="1"/>
</dbReference>
<dbReference type="GO" id="GO:0016787">
    <property type="term" value="F:hydrolase activity"/>
    <property type="evidence" value="ECO:0007669"/>
    <property type="project" value="UniProtKB-KW"/>
</dbReference>
<protein>
    <submittedName>
        <fullName evidence="2">Hydrolase</fullName>
    </submittedName>
</protein>
<organism evidence="2 3">
    <name type="scientific">Thermus tengchongensis</name>
    <dbReference type="NCBI Taxonomy" id="1214928"/>
    <lineage>
        <taxon>Bacteria</taxon>
        <taxon>Thermotogati</taxon>
        <taxon>Deinococcota</taxon>
        <taxon>Deinococci</taxon>
        <taxon>Thermales</taxon>
        <taxon>Thermaceae</taxon>
        <taxon>Thermus</taxon>
    </lineage>
</organism>
<evidence type="ECO:0000313" key="2">
    <source>
        <dbReference type="EMBL" id="TFU14533.1"/>
    </source>
</evidence>
<accession>A0ABY2K3I5</accession>
<dbReference type="Proteomes" id="UP000297244">
    <property type="component" value="Unassembled WGS sequence"/>
</dbReference>
<comment type="caution">
    <text evidence="2">The sequence shown here is derived from an EMBL/GenBank/DDBJ whole genome shotgun (WGS) entry which is preliminary data.</text>
</comment>
<dbReference type="EMBL" id="SKBL01000031">
    <property type="protein sequence ID" value="TFU14533.1"/>
    <property type="molecule type" value="Genomic_DNA"/>
</dbReference>
<keyword evidence="3" id="KW-1185">Reference proteome</keyword>
<dbReference type="PANTHER" id="PTHR35531">
    <property type="entry name" value="INNER MEMBRANE PROTEIN YBCI-RELATED"/>
    <property type="match status" value="1"/>
</dbReference>
<dbReference type="RefSeq" id="WP_135343986.1">
    <property type="nucleotide sequence ID" value="NZ_ML214266.1"/>
</dbReference>
<name>A0ABY2K3I5_9DEIN</name>